<evidence type="ECO:0000256" key="1">
    <source>
        <dbReference type="ARBA" id="ARBA00009759"/>
    </source>
</evidence>
<organism evidence="2 3">
    <name type="scientific">Reyranella humidisoli</name>
    <dbReference type="NCBI Taxonomy" id="2849149"/>
    <lineage>
        <taxon>Bacteria</taxon>
        <taxon>Pseudomonadati</taxon>
        <taxon>Pseudomonadota</taxon>
        <taxon>Alphaproteobacteria</taxon>
        <taxon>Hyphomicrobiales</taxon>
        <taxon>Reyranellaceae</taxon>
        <taxon>Reyranella</taxon>
    </lineage>
</organism>
<name>A0ABS6IR39_9HYPH</name>
<accession>A0ABS6IR39</accession>
<dbReference type="PANTHER" id="PTHR20854">
    <property type="entry name" value="INOSITOL MONOPHOSPHATASE"/>
    <property type="match status" value="1"/>
</dbReference>
<keyword evidence="3" id="KW-1185">Reference proteome</keyword>
<dbReference type="InterPro" id="IPR000760">
    <property type="entry name" value="Inositol_monophosphatase-like"/>
</dbReference>
<dbReference type="PANTHER" id="PTHR20854:SF4">
    <property type="entry name" value="INOSITOL-1-MONOPHOSPHATASE-RELATED"/>
    <property type="match status" value="1"/>
</dbReference>
<reference evidence="2 3" key="1">
    <citation type="submission" date="2021-06" db="EMBL/GenBank/DDBJ databases">
        <authorList>
            <person name="Lee D.H."/>
        </authorList>
    </citation>
    <scope>NUCLEOTIDE SEQUENCE [LARGE SCALE GENOMIC DNA]</scope>
    <source>
        <strain evidence="2 3">MMS21-HV4-11</strain>
    </source>
</reference>
<proteinExistence type="inferred from homology"/>
<dbReference type="Proteomes" id="UP000727907">
    <property type="component" value="Unassembled WGS sequence"/>
</dbReference>
<protein>
    <submittedName>
        <fullName evidence="2">Inositol monophosphatase</fullName>
    </submittedName>
</protein>
<gene>
    <name evidence="2" type="ORF">KQ910_25020</name>
</gene>
<dbReference type="EMBL" id="JAHOPB010000003">
    <property type="protein sequence ID" value="MBU8877057.1"/>
    <property type="molecule type" value="Genomic_DNA"/>
</dbReference>
<comment type="caution">
    <text evidence="2">The sequence shown here is derived from an EMBL/GenBank/DDBJ whole genome shotgun (WGS) entry which is preliminary data.</text>
</comment>
<dbReference type="Pfam" id="PF00459">
    <property type="entry name" value="Inositol_P"/>
    <property type="match status" value="1"/>
</dbReference>
<evidence type="ECO:0000313" key="3">
    <source>
        <dbReference type="Proteomes" id="UP000727907"/>
    </source>
</evidence>
<evidence type="ECO:0000313" key="2">
    <source>
        <dbReference type="EMBL" id="MBU8877057.1"/>
    </source>
</evidence>
<sequence>MLDAGASQRVAELMRETAAAELLPRFRNLSKEDVRQKRPGDIVTVADEAAEQRLASGLAKILPGVPVVGEEAVEKDPGLLDLIARPGEACWIVDPLDGTSNFAAGRDRFAIIVCLVQDRAAIAGWILDVPRDRLAVAHRGEGVTFDGAAVRGQPADAPLNGFVGYKIAKAFDEQLSPGHRSRLGQITTLRCAGAEYLEILAGRADFSLYRMTKPWDHAAGTLMMREAGGGAVQFGSGPYMPAQPIHAGLIAASTEEALTEARTLLEASNMPLLARPS</sequence>
<dbReference type="RefSeq" id="WP_216966447.1">
    <property type="nucleotide sequence ID" value="NZ_JAHOPB010000003.1"/>
</dbReference>
<comment type="similarity">
    <text evidence="1">Belongs to the inositol monophosphatase superfamily.</text>
</comment>